<sequence>MGSRRPVFGFTLKFLIYLSIIFNHNEANSKILLNKGQRIFNGFEKLQTSVPLCESLQPESVVKETACFSTCGISKDDEKITCNPQAETWKLRLKIDHNSNNTTNMGCQGDEKRFRCIAYEGNEGECENETALVYPRGYSCFTKCGVKTCPSEHFKNPNDKNDLKVADCTSGYRVRCSLYEMNENSKIGTGNLTLELQLPDN</sequence>
<dbReference type="eggNOG" id="ENOG502SWAU">
    <property type="taxonomic scope" value="Eukaryota"/>
</dbReference>
<dbReference type="GeneID" id="15805603"/>
<organism evidence="2 3">
    <name type="scientific">Theileria equi strain WA</name>
    <dbReference type="NCBI Taxonomy" id="1537102"/>
    <lineage>
        <taxon>Eukaryota</taxon>
        <taxon>Sar</taxon>
        <taxon>Alveolata</taxon>
        <taxon>Apicomplexa</taxon>
        <taxon>Aconoidasida</taxon>
        <taxon>Piroplasmida</taxon>
        <taxon>Theileriidae</taxon>
        <taxon>Theileria</taxon>
    </lineage>
</organism>
<dbReference type="Proteomes" id="UP000031512">
    <property type="component" value="Chromosome 3"/>
</dbReference>
<evidence type="ECO:0000256" key="1">
    <source>
        <dbReference type="SAM" id="SignalP"/>
    </source>
</evidence>
<name>L0B196_THEEQ</name>
<keyword evidence="3" id="KW-1185">Reference proteome</keyword>
<proteinExistence type="predicted"/>
<reference evidence="2 3" key="1">
    <citation type="journal article" date="2012" name="BMC Genomics">
        <title>Comparative genomic analysis and phylogenetic position of Theileria equi.</title>
        <authorList>
            <person name="Kappmeyer L.S."/>
            <person name="Thiagarajan M."/>
            <person name="Herndon D.R."/>
            <person name="Ramsay J.D."/>
            <person name="Caler E."/>
            <person name="Djikeng A."/>
            <person name="Gillespie J.J."/>
            <person name="Lau A.O."/>
            <person name="Roalson E.H."/>
            <person name="Silva J.C."/>
            <person name="Silva M.G."/>
            <person name="Suarez C.E."/>
            <person name="Ueti M.W."/>
            <person name="Nene V.M."/>
            <person name="Mealey R.H."/>
            <person name="Knowles D.P."/>
            <person name="Brayton K.A."/>
        </authorList>
    </citation>
    <scope>NUCLEOTIDE SEQUENCE [LARGE SCALE GENOMIC DNA]</scope>
    <source>
        <strain evidence="2 3">WA</strain>
    </source>
</reference>
<feature type="signal peptide" evidence="1">
    <location>
        <begin position="1"/>
        <end position="27"/>
    </location>
</feature>
<dbReference type="VEuPathDB" id="PiroplasmaDB:BEWA_006920"/>
<dbReference type="AlphaFoldDB" id="L0B196"/>
<dbReference type="EMBL" id="CP001670">
    <property type="protein sequence ID" value="AFZ81283.1"/>
    <property type="molecule type" value="Genomic_DNA"/>
</dbReference>
<evidence type="ECO:0008006" key="4">
    <source>
        <dbReference type="Google" id="ProtNLM"/>
    </source>
</evidence>
<gene>
    <name evidence="2" type="ORF">BEWA_006920</name>
</gene>
<keyword evidence="1" id="KW-0732">Signal</keyword>
<dbReference type="OrthoDB" id="360969at2759"/>
<protein>
    <recommendedName>
        <fullName evidence="4">Signal peptide containing protein</fullName>
    </recommendedName>
</protein>
<feature type="chain" id="PRO_5003939483" description="Signal peptide containing protein" evidence="1">
    <location>
        <begin position="28"/>
        <end position="201"/>
    </location>
</feature>
<evidence type="ECO:0000313" key="3">
    <source>
        <dbReference type="Proteomes" id="UP000031512"/>
    </source>
</evidence>
<accession>L0B196</accession>
<dbReference type="RefSeq" id="XP_004830949.1">
    <property type="nucleotide sequence ID" value="XM_004830892.1"/>
</dbReference>
<dbReference type="KEGG" id="beq:BEWA_006920"/>
<evidence type="ECO:0000313" key="2">
    <source>
        <dbReference type="EMBL" id="AFZ81283.1"/>
    </source>
</evidence>